<feature type="transmembrane region" description="Helical" evidence="1">
    <location>
        <begin position="30"/>
        <end position="50"/>
    </location>
</feature>
<dbReference type="Proteomes" id="UP000269289">
    <property type="component" value="Unassembled WGS sequence"/>
</dbReference>
<protein>
    <submittedName>
        <fullName evidence="2">Uncharacterized protein</fullName>
    </submittedName>
</protein>
<evidence type="ECO:0000313" key="2">
    <source>
        <dbReference type="EMBL" id="RMI13093.1"/>
    </source>
</evidence>
<organism evidence="2 3">
    <name type="scientific">Cellulomonas triticagri</name>
    <dbReference type="NCBI Taxonomy" id="2483352"/>
    <lineage>
        <taxon>Bacteria</taxon>
        <taxon>Bacillati</taxon>
        <taxon>Actinomycetota</taxon>
        <taxon>Actinomycetes</taxon>
        <taxon>Micrococcales</taxon>
        <taxon>Cellulomonadaceae</taxon>
        <taxon>Cellulomonas</taxon>
    </lineage>
</organism>
<comment type="caution">
    <text evidence="2">The sequence shown here is derived from an EMBL/GenBank/DDBJ whole genome shotgun (WGS) entry which is preliminary data.</text>
</comment>
<evidence type="ECO:0000256" key="1">
    <source>
        <dbReference type="SAM" id="Phobius"/>
    </source>
</evidence>
<dbReference type="EMBL" id="RFFI01000022">
    <property type="protein sequence ID" value="RMI13093.1"/>
    <property type="molecule type" value="Genomic_DNA"/>
</dbReference>
<evidence type="ECO:0000313" key="3">
    <source>
        <dbReference type="Proteomes" id="UP000269289"/>
    </source>
</evidence>
<name>A0A3M2JNC1_9CELL</name>
<keyword evidence="1" id="KW-1133">Transmembrane helix</keyword>
<dbReference type="AlphaFoldDB" id="A0A3M2JNC1"/>
<keyword evidence="1" id="KW-0472">Membrane</keyword>
<gene>
    <name evidence="2" type="ORF">EBM89_05845</name>
</gene>
<keyword evidence="3" id="KW-1185">Reference proteome</keyword>
<sequence length="156" mass="16700">MFLTTISGRGRSTCSLACFAMDRSGPTGGWMLLIYLTWLAGPAGAAYLAVRCRAAVEAGRLTVRTATRTRSVPLAEVESGTVITRRARWGTSTEVRLLVLGRGGGVHFHVTDRGGVWHGARASDLLVSAGIPVERDHREHTATEFDHLVLGGRGSD</sequence>
<accession>A0A3M2JNC1</accession>
<reference evidence="2 3" key="1">
    <citation type="submission" date="2018-10" db="EMBL/GenBank/DDBJ databases">
        <title>Isolation, diversity and antifungal activity of actinobacteria from wheat.</title>
        <authorList>
            <person name="Han C."/>
        </authorList>
    </citation>
    <scope>NUCLEOTIDE SEQUENCE [LARGE SCALE GENOMIC DNA]</scope>
    <source>
        <strain evidence="2 3">NEAU-YY56</strain>
    </source>
</reference>
<keyword evidence="1" id="KW-0812">Transmembrane</keyword>
<proteinExistence type="predicted"/>